<feature type="region of interest" description="Disordered" evidence="1">
    <location>
        <begin position="143"/>
        <end position="167"/>
    </location>
</feature>
<dbReference type="RefSeq" id="XP_046041846.1">
    <property type="nucleotide sequence ID" value="XM_046200934.1"/>
</dbReference>
<gene>
    <name evidence="2" type="ORF">BKA55DRAFT_717775</name>
</gene>
<dbReference type="OrthoDB" id="5424209at2759"/>
<feature type="compositionally biased region" description="Low complexity" evidence="1">
    <location>
        <begin position="143"/>
        <end position="153"/>
    </location>
</feature>
<comment type="caution">
    <text evidence="2">The sequence shown here is derived from an EMBL/GenBank/DDBJ whole genome shotgun (WGS) entry which is preliminary data.</text>
</comment>
<dbReference type="EMBL" id="JAGMUX010000029">
    <property type="protein sequence ID" value="KAH7216865.1"/>
    <property type="molecule type" value="Genomic_DNA"/>
</dbReference>
<reference evidence="2" key="1">
    <citation type="journal article" date="2021" name="Nat. Commun.">
        <title>Genetic determinants of endophytism in the Arabidopsis root mycobiome.</title>
        <authorList>
            <person name="Mesny F."/>
            <person name="Miyauchi S."/>
            <person name="Thiergart T."/>
            <person name="Pickel B."/>
            <person name="Atanasova L."/>
            <person name="Karlsson M."/>
            <person name="Huettel B."/>
            <person name="Barry K.W."/>
            <person name="Haridas S."/>
            <person name="Chen C."/>
            <person name="Bauer D."/>
            <person name="Andreopoulos W."/>
            <person name="Pangilinan J."/>
            <person name="LaButti K."/>
            <person name="Riley R."/>
            <person name="Lipzen A."/>
            <person name="Clum A."/>
            <person name="Drula E."/>
            <person name="Henrissat B."/>
            <person name="Kohler A."/>
            <person name="Grigoriev I.V."/>
            <person name="Martin F.M."/>
            <person name="Hacquard S."/>
        </authorList>
    </citation>
    <scope>NUCLEOTIDE SEQUENCE</scope>
    <source>
        <strain evidence="2">MPI-CAGE-AT-0023</strain>
    </source>
</reference>
<proteinExistence type="predicted"/>
<dbReference type="InterPro" id="IPR009003">
    <property type="entry name" value="Peptidase_S1_PA"/>
</dbReference>
<evidence type="ECO:0008006" key="4">
    <source>
        <dbReference type="Google" id="ProtNLM"/>
    </source>
</evidence>
<sequence length="524" mass="58576">MALQEPSNRERRMYYYGLPSGPRLVARSSTTPWSQPREWPERKKLGVATGHKIQQPWNDLQGSLQQLIINTLSGIDWTAIDILRVSYEDTYEDKCPVTMLISVSKDSTSFRQAEAAIIACRDILIRFGLDDVEVEMKESIVSTAASSPGPATSDPITGHKAPRLDPGPFDNDISDLKYNINRDISEYIGTSIASTDGFKQGTKGLYLQSNNGKTYALTCRHVLFSDNDCKEYRYQDGHNTITKDVIQPRKNILSNIVEEFRSKKEALDLTIDLTAKPLYNTVSYQALRVGNLREQTLRQSCQPRIDQFDQKGCAILGHVVFSPPIELCSQRLRLRDWALIELSQDIFTTKLSELRNKVPVTQKLSLMLGEVKELLATTALRLDFTYSLEVAIGPRMVPESDLEDALSRTPTEGKGLIVIKHGFKTGFTIGRANGIRSVIRYASEAVGEVISSEWCIIGIDKAFSEKGDSGACIFDLEGRIGGMITAGLEAENITRGGYDVTYAAPMQWLLDDIKRQDYDIKLPN</sequence>
<organism evidence="2 3">
    <name type="scientific">Fusarium redolens</name>
    <dbReference type="NCBI Taxonomy" id="48865"/>
    <lineage>
        <taxon>Eukaryota</taxon>
        <taxon>Fungi</taxon>
        <taxon>Dikarya</taxon>
        <taxon>Ascomycota</taxon>
        <taxon>Pezizomycotina</taxon>
        <taxon>Sordariomycetes</taxon>
        <taxon>Hypocreomycetidae</taxon>
        <taxon>Hypocreales</taxon>
        <taxon>Nectriaceae</taxon>
        <taxon>Fusarium</taxon>
        <taxon>Fusarium redolens species complex</taxon>
    </lineage>
</organism>
<evidence type="ECO:0000256" key="1">
    <source>
        <dbReference type="SAM" id="MobiDB-lite"/>
    </source>
</evidence>
<evidence type="ECO:0000313" key="3">
    <source>
        <dbReference type="Proteomes" id="UP000720189"/>
    </source>
</evidence>
<dbReference type="AlphaFoldDB" id="A0A9P9JKZ1"/>
<dbReference type="Proteomes" id="UP000720189">
    <property type="component" value="Unassembled WGS sequence"/>
</dbReference>
<dbReference type="GeneID" id="70230888"/>
<evidence type="ECO:0000313" key="2">
    <source>
        <dbReference type="EMBL" id="KAH7216865.1"/>
    </source>
</evidence>
<keyword evidence="3" id="KW-1185">Reference proteome</keyword>
<accession>A0A9P9JKZ1</accession>
<name>A0A9P9JKZ1_FUSRE</name>
<protein>
    <recommendedName>
        <fullName evidence="4">Serine protease</fullName>
    </recommendedName>
</protein>
<dbReference type="SUPFAM" id="SSF50494">
    <property type="entry name" value="Trypsin-like serine proteases"/>
    <property type="match status" value="1"/>
</dbReference>